<protein>
    <submittedName>
        <fullName evidence="1">ROK family protein</fullName>
    </submittedName>
</protein>
<dbReference type="PANTHER" id="PTHR18964:SF174">
    <property type="entry name" value="D-ALLOSE KINASE-RELATED"/>
    <property type="match status" value="1"/>
</dbReference>
<dbReference type="PROSITE" id="PS01125">
    <property type="entry name" value="ROK"/>
    <property type="match status" value="1"/>
</dbReference>
<dbReference type="RefSeq" id="WP_201080142.1">
    <property type="nucleotide sequence ID" value="NZ_CP067420.1"/>
</dbReference>
<dbReference type="CDD" id="cd24066">
    <property type="entry name" value="ASKHA_NBD_ROK_EcFRK-like"/>
    <property type="match status" value="1"/>
</dbReference>
<dbReference type="EMBL" id="CP067420">
    <property type="protein sequence ID" value="QQP91825.1"/>
    <property type="molecule type" value="Genomic_DNA"/>
</dbReference>
<organism evidence="1 2">
    <name type="scientific">Skermanella cutis</name>
    <dbReference type="NCBI Taxonomy" id="2775420"/>
    <lineage>
        <taxon>Bacteria</taxon>
        <taxon>Pseudomonadati</taxon>
        <taxon>Pseudomonadota</taxon>
        <taxon>Alphaproteobacteria</taxon>
        <taxon>Rhodospirillales</taxon>
        <taxon>Azospirillaceae</taxon>
        <taxon>Skermanella</taxon>
    </lineage>
</organism>
<gene>
    <name evidence="1" type="ORF">IGS68_11725</name>
</gene>
<dbReference type="PANTHER" id="PTHR18964">
    <property type="entry name" value="ROK (REPRESSOR, ORF, KINASE) FAMILY"/>
    <property type="match status" value="1"/>
</dbReference>
<evidence type="ECO:0000313" key="2">
    <source>
        <dbReference type="Proteomes" id="UP000595197"/>
    </source>
</evidence>
<evidence type="ECO:0000313" key="1">
    <source>
        <dbReference type="EMBL" id="QQP91825.1"/>
    </source>
</evidence>
<name>A0ABX7BBQ6_9PROT</name>
<dbReference type="Pfam" id="PF00480">
    <property type="entry name" value="ROK"/>
    <property type="match status" value="1"/>
</dbReference>
<dbReference type="Proteomes" id="UP000595197">
    <property type="component" value="Chromosome"/>
</dbReference>
<accession>A0ABX7BBQ6</accession>
<keyword evidence="2" id="KW-1185">Reference proteome</keyword>
<dbReference type="Gene3D" id="3.30.420.40">
    <property type="match status" value="2"/>
</dbReference>
<dbReference type="InterPro" id="IPR043129">
    <property type="entry name" value="ATPase_NBD"/>
</dbReference>
<dbReference type="InterPro" id="IPR000600">
    <property type="entry name" value="ROK"/>
</dbReference>
<dbReference type="InterPro" id="IPR049874">
    <property type="entry name" value="ROK_cs"/>
</dbReference>
<sequence length="305" mass="31070">MIRIGIDLGGTKIEGIAIDRNGRELSRRRIGTPRGNYAATLEALAGLVSWLEERAGGSGTVGIGIPGVVLPPGGLVRKANSTWLIGHSLGDDLGALAGRPVRVQNDANCFAVSEAADGAGAGFDTVFGAIVGTGTGAGIVTGGRVLTGRNGIAGEWGHTSLPWPGAGEHPGPACYCGRAGCIETWISGPAFAADHARITGERLSAQEIAALADAGDPGASASLERYADRLARSLAMVIDVLDPDVIVLGGGMSNVARLYPMLPPLLSRWCISDTVDTPILPARHGDSSGVRGAAWLWSAAEGAAP</sequence>
<proteinExistence type="predicted"/>
<reference evidence="1" key="1">
    <citation type="submission" date="2021-02" db="EMBL/GenBank/DDBJ databases">
        <title>Skermanella TT6 skin isolate.</title>
        <authorList>
            <person name="Lee K."/>
            <person name="Ganzorig M."/>
        </authorList>
    </citation>
    <scope>NUCLEOTIDE SEQUENCE</scope>
    <source>
        <strain evidence="1">TT6</strain>
    </source>
</reference>
<dbReference type="SUPFAM" id="SSF53067">
    <property type="entry name" value="Actin-like ATPase domain"/>
    <property type="match status" value="1"/>
</dbReference>